<evidence type="ECO:0000313" key="2">
    <source>
        <dbReference type="EMBL" id="GEU48460.1"/>
    </source>
</evidence>
<dbReference type="Gene3D" id="4.10.60.10">
    <property type="entry name" value="Zinc finger, CCHC-type"/>
    <property type="match status" value="1"/>
</dbReference>
<gene>
    <name evidence="2" type="ORF">Tci_020438</name>
</gene>
<dbReference type="EMBL" id="BKCJ010002423">
    <property type="protein sequence ID" value="GEU48460.1"/>
    <property type="molecule type" value="Genomic_DNA"/>
</dbReference>
<feature type="domain" description="CCHC-type" evidence="1">
    <location>
        <begin position="57"/>
        <end position="73"/>
    </location>
</feature>
<sequence length="335" mass="37388">MAEAGHAAYNDRFHKLARVPIQQVQGRKNQSYAGTGNRGIATTSKGNVSGGLSRVVKCYNCQGEWHMARQCTQPKRPRNAAMFKEKLMLAKAQKASQILDEEQADPGISKAPVAQQTIPQNLAFQTNNLDAYDSDCYNLSSIKHVIAKERIVIFMLDDEETLLLEEESRSNMLDKQNDPISIEKKIKISPIDYSTLNKIKCFVTQKELSAEQAFWLKHSSLFETLVTSHTPVRIEAPNELSKVTKDEVNDGVVVSCVVDIFLWRGDPLNPPPPASNLDPDDVIEVEDTIEPEDETVPASVHEVVYGRETAYALVEKKGKGDSSEFYQITGNIYTD</sequence>
<protein>
    <recommendedName>
        <fullName evidence="1">CCHC-type domain-containing protein</fullName>
    </recommendedName>
</protein>
<comment type="caution">
    <text evidence="2">The sequence shown here is derived from an EMBL/GenBank/DDBJ whole genome shotgun (WGS) entry which is preliminary data.</text>
</comment>
<dbReference type="InterPro" id="IPR036875">
    <property type="entry name" value="Znf_CCHC_sf"/>
</dbReference>
<dbReference type="AlphaFoldDB" id="A0A6L2KI53"/>
<dbReference type="GO" id="GO:0008270">
    <property type="term" value="F:zinc ion binding"/>
    <property type="evidence" value="ECO:0007669"/>
    <property type="project" value="InterPro"/>
</dbReference>
<name>A0A6L2KI53_TANCI</name>
<proteinExistence type="predicted"/>
<organism evidence="2">
    <name type="scientific">Tanacetum cinerariifolium</name>
    <name type="common">Dalmatian daisy</name>
    <name type="synonym">Chrysanthemum cinerariifolium</name>
    <dbReference type="NCBI Taxonomy" id="118510"/>
    <lineage>
        <taxon>Eukaryota</taxon>
        <taxon>Viridiplantae</taxon>
        <taxon>Streptophyta</taxon>
        <taxon>Embryophyta</taxon>
        <taxon>Tracheophyta</taxon>
        <taxon>Spermatophyta</taxon>
        <taxon>Magnoliopsida</taxon>
        <taxon>eudicotyledons</taxon>
        <taxon>Gunneridae</taxon>
        <taxon>Pentapetalae</taxon>
        <taxon>asterids</taxon>
        <taxon>campanulids</taxon>
        <taxon>Asterales</taxon>
        <taxon>Asteraceae</taxon>
        <taxon>Asteroideae</taxon>
        <taxon>Anthemideae</taxon>
        <taxon>Anthemidinae</taxon>
        <taxon>Tanacetum</taxon>
    </lineage>
</organism>
<reference evidence="2" key="1">
    <citation type="journal article" date="2019" name="Sci. Rep.">
        <title>Draft genome of Tanacetum cinerariifolium, the natural source of mosquito coil.</title>
        <authorList>
            <person name="Yamashiro T."/>
            <person name="Shiraishi A."/>
            <person name="Satake H."/>
            <person name="Nakayama K."/>
        </authorList>
    </citation>
    <scope>NUCLEOTIDE SEQUENCE</scope>
</reference>
<evidence type="ECO:0000259" key="1">
    <source>
        <dbReference type="SMART" id="SM00343"/>
    </source>
</evidence>
<dbReference type="GO" id="GO:0003676">
    <property type="term" value="F:nucleic acid binding"/>
    <property type="evidence" value="ECO:0007669"/>
    <property type="project" value="InterPro"/>
</dbReference>
<dbReference type="InterPro" id="IPR001878">
    <property type="entry name" value="Znf_CCHC"/>
</dbReference>
<dbReference type="SUPFAM" id="SSF57756">
    <property type="entry name" value="Retrovirus zinc finger-like domains"/>
    <property type="match status" value="1"/>
</dbReference>
<accession>A0A6L2KI53</accession>
<dbReference type="SMART" id="SM00343">
    <property type="entry name" value="ZnF_C2HC"/>
    <property type="match status" value="1"/>
</dbReference>